<dbReference type="PROSITE" id="PS50110">
    <property type="entry name" value="RESPONSE_REGULATORY"/>
    <property type="match status" value="1"/>
</dbReference>
<feature type="region of interest" description="Disordered" evidence="11">
    <location>
        <begin position="646"/>
        <end position="674"/>
    </location>
</feature>
<dbReference type="AlphaFoldDB" id="A0A1H9BE33"/>
<dbReference type="SUPFAM" id="SSF53822">
    <property type="entry name" value="Periplasmic binding protein-like I"/>
    <property type="match status" value="1"/>
</dbReference>
<accession>A0A1H9BE33</accession>
<keyword evidence="4" id="KW-0597">Phosphoprotein</keyword>
<feature type="domain" description="Response regulatory" evidence="14">
    <location>
        <begin position="978"/>
        <end position="1097"/>
    </location>
</feature>
<keyword evidence="9" id="KW-0804">Transcription</keyword>
<dbReference type="Gene3D" id="1.10.10.60">
    <property type="entry name" value="Homeodomain-like"/>
    <property type="match status" value="2"/>
</dbReference>
<dbReference type="PROSITE" id="PS00041">
    <property type="entry name" value="HTH_ARAC_FAMILY_1"/>
    <property type="match status" value="1"/>
</dbReference>
<dbReference type="SMART" id="SM00387">
    <property type="entry name" value="HATPase_c"/>
    <property type="match status" value="1"/>
</dbReference>
<proteinExistence type="predicted"/>
<dbReference type="InterPro" id="IPR011006">
    <property type="entry name" value="CheY-like_superfamily"/>
</dbReference>
<dbReference type="SUPFAM" id="SSF52172">
    <property type="entry name" value="CheY-like"/>
    <property type="match status" value="1"/>
</dbReference>
<dbReference type="InterPro" id="IPR046335">
    <property type="entry name" value="LacI/GalR-like_sensor"/>
</dbReference>
<feature type="compositionally biased region" description="Gly residues" evidence="11">
    <location>
        <begin position="506"/>
        <end position="516"/>
    </location>
</feature>
<evidence type="ECO:0000313" key="15">
    <source>
        <dbReference type="EMBL" id="SEP86528.1"/>
    </source>
</evidence>
<feature type="compositionally biased region" description="Pro residues" evidence="11">
    <location>
        <begin position="1103"/>
        <end position="1112"/>
    </location>
</feature>
<dbReference type="Pfam" id="PF13377">
    <property type="entry name" value="Peripla_BP_3"/>
    <property type="match status" value="1"/>
</dbReference>
<dbReference type="GO" id="GO:0003700">
    <property type="term" value="F:DNA-binding transcription factor activity"/>
    <property type="evidence" value="ECO:0007669"/>
    <property type="project" value="InterPro"/>
</dbReference>
<dbReference type="PANTHER" id="PTHR30146">
    <property type="entry name" value="LACI-RELATED TRANSCRIPTIONAL REPRESSOR"/>
    <property type="match status" value="1"/>
</dbReference>
<evidence type="ECO:0000256" key="6">
    <source>
        <dbReference type="ARBA" id="ARBA00023012"/>
    </source>
</evidence>
<dbReference type="InterPro" id="IPR018062">
    <property type="entry name" value="HTH_AraC-typ_CS"/>
</dbReference>
<evidence type="ECO:0000256" key="5">
    <source>
        <dbReference type="ARBA" id="ARBA00022777"/>
    </source>
</evidence>
<evidence type="ECO:0000256" key="4">
    <source>
        <dbReference type="ARBA" id="ARBA00022553"/>
    </source>
</evidence>
<feature type="region of interest" description="Disordered" evidence="11">
    <location>
        <begin position="493"/>
        <end position="532"/>
    </location>
</feature>
<dbReference type="EMBL" id="FOET01000002">
    <property type="protein sequence ID" value="SEP86528.1"/>
    <property type="molecule type" value="Genomic_DNA"/>
</dbReference>
<dbReference type="InterPro" id="IPR003594">
    <property type="entry name" value="HATPase_dom"/>
</dbReference>
<dbReference type="SMART" id="SM00388">
    <property type="entry name" value="HisKA"/>
    <property type="match status" value="1"/>
</dbReference>
<keyword evidence="16" id="KW-1185">Reference proteome</keyword>
<comment type="subcellular location">
    <subcellularLocation>
        <location evidence="2">Cell membrane</location>
    </subcellularLocation>
</comment>
<dbReference type="CDD" id="cd00075">
    <property type="entry name" value="HATPase"/>
    <property type="match status" value="1"/>
</dbReference>
<name>A0A1H9BE33_9ACTN</name>
<evidence type="ECO:0000259" key="13">
    <source>
        <dbReference type="PROSITE" id="PS50109"/>
    </source>
</evidence>
<dbReference type="GO" id="GO:0005886">
    <property type="term" value="C:plasma membrane"/>
    <property type="evidence" value="ECO:0007669"/>
    <property type="project" value="UniProtKB-SubCell"/>
</dbReference>
<dbReference type="InterPro" id="IPR036890">
    <property type="entry name" value="HATPase_C_sf"/>
</dbReference>
<dbReference type="InterPro" id="IPR018060">
    <property type="entry name" value="HTH_AraC"/>
</dbReference>
<evidence type="ECO:0000256" key="9">
    <source>
        <dbReference type="ARBA" id="ARBA00023163"/>
    </source>
</evidence>
<feature type="region of interest" description="Disordered" evidence="11">
    <location>
        <begin position="315"/>
        <end position="335"/>
    </location>
</feature>
<dbReference type="InterPro" id="IPR003661">
    <property type="entry name" value="HisK_dim/P_dom"/>
</dbReference>
<dbReference type="RefSeq" id="WP_093656311.1">
    <property type="nucleotide sequence ID" value="NZ_FOET01000002.1"/>
</dbReference>
<comment type="caution">
    <text evidence="10">Lacks conserved residue(s) required for the propagation of feature annotation.</text>
</comment>
<evidence type="ECO:0000259" key="14">
    <source>
        <dbReference type="PROSITE" id="PS50110"/>
    </source>
</evidence>
<feature type="compositionally biased region" description="Low complexity" evidence="11">
    <location>
        <begin position="658"/>
        <end position="674"/>
    </location>
</feature>
<evidence type="ECO:0000256" key="2">
    <source>
        <dbReference type="ARBA" id="ARBA00004236"/>
    </source>
</evidence>
<dbReference type="SMART" id="SM00342">
    <property type="entry name" value="HTH_ARAC"/>
    <property type="match status" value="1"/>
</dbReference>
<dbReference type="Gene3D" id="3.30.565.10">
    <property type="entry name" value="Histidine kinase-like ATPase, C-terminal domain"/>
    <property type="match status" value="1"/>
</dbReference>
<dbReference type="PANTHER" id="PTHR30146:SF109">
    <property type="entry name" value="HTH-TYPE TRANSCRIPTIONAL REGULATOR GALS"/>
    <property type="match status" value="1"/>
</dbReference>
<dbReference type="GO" id="GO:0000976">
    <property type="term" value="F:transcription cis-regulatory region binding"/>
    <property type="evidence" value="ECO:0007669"/>
    <property type="project" value="TreeGrafter"/>
</dbReference>
<dbReference type="InterPro" id="IPR009057">
    <property type="entry name" value="Homeodomain-like_sf"/>
</dbReference>
<keyword evidence="6" id="KW-0902">Two-component regulatory system</keyword>
<dbReference type="Pfam" id="PF12833">
    <property type="entry name" value="HTH_18"/>
    <property type="match status" value="1"/>
</dbReference>
<feature type="region of interest" description="Disordered" evidence="11">
    <location>
        <begin position="1099"/>
        <end position="1120"/>
    </location>
</feature>
<dbReference type="PRINTS" id="PR00344">
    <property type="entry name" value="BCTRLSENSOR"/>
</dbReference>
<sequence length="1221" mass="129714">MAERGPVPARREGTGKGRPTLGLVTANIHLGVGATLWSGVLAAAERCDVNLVCFPGGPLRPAGAPRTALYELVGPERLDGVICWTSTLGLPADGDERAARLVRRLRELPVVSLNRALEDHETLQLDSYAGMRAAVSHLVKDHGRRRLACVRGPLANPVSRDRHRAYADALARHRITPDRSLTVASADFGGGAGAAAMRVLTDVRGLRPGRDFDAVVACSDVLAADALRFLTGHGVRVPEDVAVVGFNDSLEARLADPPLTSVALPFAELGELAVDTLLARLRGTAPPARRAVPGALVVRRSCGCHSPLVTQGARGVREAGEAAGQDEGRGEPFEELPEHGTALAGALRADLCPAGGESADGRGEVFLPLVERLVGDRVRTAGDAADWDRSLLRARGLLAPRLAPEARARAERLLGQARLMVADKSHRLLEYERWAEQQDARRLRELGTALTTAVDMEALTGALARHLPDTGVPGCRLALYEGGHLSGEGTGRLLARPVPAPAGAPGAPGGPDGPGEPGYPRPEWDDDGAPHPARLLLPDRLLPQDRRFTLVVEPLHIGEEQLGFALFDGGPGGGPDGGAGTGAARRGALYRALGDQISAALKGIRLFDEVRRARDAAEQASRLKTRLLDNATDELRTPVEAILRHTRVPGPGFGPGSGPETSTETGPETSTNTGAADALRRAHGDAARLLRLIDDLLDLSRSEIDALDLSRRLLDPRLVLVEAFHGAARHPLLASADRRLALPRRLPAVQADAPRLRQIVLNLLAAAGHLADGGRLRLTAEVLPALLRVRVLATGLRVPPGEAEHLFQPFASGAPGSRLGLAIARRLAALHGGTVALDRGPAGSGFRLDLPLPTPAETAGTAPVPALAPGAAPGTGRTLLVAAANVPPPEATALARRQNLPLRRLDPDDDLASLVAEGGPAAVVWDAEGARPQEWSAVRRLHDHPALRHTPFLFYGPVSGPDLDRALRALRPPGLTAPAVVADPCAARREQWRRLLAGALPGRTVRTAADGAAALALIAEDAPCLLVVCRTLPDMDGFDVAEATHDGAERSDTPVLMVGDEGFTADDVRRAEPHPGMVFLGRGILTDAETAALLAVMARRAEPPSPSSPSSPQPSRTRAPVRSALVYLEQHYRHRISRWQVARAAGVSEDHLSRLFHRELGVPLWEYLTRLRVQRAKERLRHSGDSVQTVARAVGFHDRAYFSRVFRKVTGVAPHAYREVP</sequence>
<dbReference type="InterPro" id="IPR028082">
    <property type="entry name" value="Peripla_BP_I"/>
</dbReference>
<feature type="domain" description="HTH araC/xylS-type" evidence="12">
    <location>
        <begin position="1122"/>
        <end position="1220"/>
    </location>
</feature>
<evidence type="ECO:0000256" key="3">
    <source>
        <dbReference type="ARBA" id="ARBA00012438"/>
    </source>
</evidence>
<evidence type="ECO:0000256" key="7">
    <source>
        <dbReference type="ARBA" id="ARBA00023015"/>
    </source>
</evidence>
<dbReference type="EC" id="2.7.13.3" evidence="3"/>
<dbReference type="CDD" id="cd06267">
    <property type="entry name" value="PBP1_LacI_sugar_binding-like"/>
    <property type="match status" value="1"/>
</dbReference>
<dbReference type="PROSITE" id="PS01124">
    <property type="entry name" value="HTH_ARAC_FAMILY_2"/>
    <property type="match status" value="1"/>
</dbReference>
<organism evidence="15 16">
    <name type="scientific">Streptomyces radiopugnans</name>
    <dbReference type="NCBI Taxonomy" id="403935"/>
    <lineage>
        <taxon>Bacteria</taxon>
        <taxon>Bacillati</taxon>
        <taxon>Actinomycetota</taxon>
        <taxon>Actinomycetes</taxon>
        <taxon>Kitasatosporales</taxon>
        <taxon>Streptomycetaceae</taxon>
        <taxon>Streptomyces</taxon>
    </lineage>
</organism>
<keyword evidence="5" id="KW-0808">Transferase</keyword>
<keyword evidence="5" id="KW-0418">Kinase</keyword>
<evidence type="ECO:0000256" key="8">
    <source>
        <dbReference type="ARBA" id="ARBA00023125"/>
    </source>
</evidence>
<keyword evidence="7" id="KW-0805">Transcription regulation</keyword>
<dbReference type="InterPro" id="IPR036097">
    <property type="entry name" value="HisK_dim/P_sf"/>
</dbReference>
<dbReference type="SUPFAM" id="SSF46689">
    <property type="entry name" value="Homeodomain-like"/>
    <property type="match status" value="2"/>
</dbReference>
<dbReference type="InterPro" id="IPR001789">
    <property type="entry name" value="Sig_transdc_resp-reg_receiver"/>
</dbReference>
<evidence type="ECO:0000313" key="16">
    <source>
        <dbReference type="Proteomes" id="UP000199055"/>
    </source>
</evidence>
<dbReference type="Gene3D" id="3.40.50.2300">
    <property type="match status" value="3"/>
</dbReference>
<dbReference type="SUPFAM" id="SSF47384">
    <property type="entry name" value="Homodimeric domain of signal transducing histidine kinase"/>
    <property type="match status" value="1"/>
</dbReference>
<dbReference type="GO" id="GO:0000155">
    <property type="term" value="F:phosphorelay sensor kinase activity"/>
    <property type="evidence" value="ECO:0007669"/>
    <property type="project" value="InterPro"/>
</dbReference>
<dbReference type="STRING" id="403935.SAMN05216481_102306"/>
<dbReference type="PROSITE" id="PS50109">
    <property type="entry name" value="HIS_KIN"/>
    <property type="match status" value="1"/>
</dbReference>
<dbReference type="Pfam" id="PF02518">
    <property type="entry name" value="HATPase_c"/>
    <property type="match status" value="1"/>
</dbReference>
<evidence type="ECO:0000259" key="12">
    <source>
        <dbReference type="PROSITE" id="PS01124"/>
    </source>
</evidence>
<protein>
    <recommendedName>
        <fullName evidence="3">histidine kinase</fullName>
        <ecNumber evidence="3">2.7.13.3</ecNumber>
    </recommendedName>
</protein>
<dbReference type="Proteomes" id="UP000199055">
    <property type="component" value="Unassembled WGS sequence"/>
</dbReference>
<evidence type="ECO:0000256" key="1">
    <source>
        <dbReference type="ARBA" id="ARBA00000085"/>
    </source>
</evidence>
<dbReference type="SUPFAM" id="SSF55874">
    <property type="entry name" value="ATPase domain of HSP90 chaperone/DNA topoisomerase II/histidine kinase"/>
    <property type="match status" value="1"/>
</dbReference>
<feature type="domain" description="Histidine kinase" evidence="13">
    <location>
        <begin position="630"/>
        <end position="854"/>
    </location>
</feature>
<dbReference type="InterPro" id="IPR004358">
    <property type="entry name" value="Sig_transdc_His_kin-like_C"/>
</dbReference>
<dbReference type="Gene3D" id="1.10.287.130">
    <property type="match status" value="1"/>
</dbReference>
<evidence type="ECO:0000256" key="11">
    <source>
        <dbReference type="SAM" id="MobiDB-lite"/>
    </source>
</evidence>
<comment type="catalytic activity">
    <reaction evidence="1">
        <text>ATP + protein L-histidine = ADP + protein N-phospho-L-histidine.</text>
        <dbReference type="EC" id="2.7.13.3"/>
    </reaction>
</comment>
<reference evidence="15 16" key="1">
    <citation type="submission" date="2016-10" db="EMBL/GenBank/DDBJ databases">
        <authorList>
            <person name="de Groot N.N."/>
        </authorList>
    </citation>
    <scope>NUCLEOTIDE SEQUENCE [LARGE SCALE GENOMIC DNA]</scope>
    <source>
        <strain evidence="15 16">CGMCC 4.3519</strain>
    </source>
</reference>
<keyword evidence="8 15" id="KW-0238">DNA-binding</keyword>
<gene>
    <name evidence="15" type="ORF">SAMN05216481_102306</name>
</gene>
<evidence type="ECO:0000256" key="10">
    <source>
        <dbReference type="PROSITE-ProRule" id="PRU00169"/>
    </source>
</evidence>
<dbReference type="InterPro" id="IPR005467">
    <property type="entry name" value="His_kinase_dom"/>
</dbReference>
<feature type="compositionally biased region" description="Low complexity" evidence="11">
    <location>
        <begin position="495"/>
        <end position="505"/>
    </location>
</feature>